<dbReference type="Proteomes" id="UP001595848">
    <property type="component" value="Unassembled WGS sequence"/>
</dbReference>
<organism evidence="9 10">
    <name type="scientific">Candidimonas humi</name>
    <dbReference type="NCBI Taxonomy" id="683355"/>
    <lineage>
        <taxon>Bacteria</taxon>
        <taxon>Pseudomonadati</taxon>
        <taxon>Pseudomonadota</taxon>
        <taxon>Betaproteobacteria</taxon>
        <taxon>Burkholderiales</taxon>
        <taxon>Alcaligenaceae</taxon>
        <taxon>Candidimonas</taxon>
    </lineage>
</organism>
<dbReference type="CDD" id="cd02793">
    <property type="entry name" value="MopB_CT_DMSOR-BSOR-TMAOR"/>
    <property type="match status" value="1"/>
</dbReference>
<evidence type="ECO:0000256" key="1">
    <source>
        <dbReference type="ARBA" id="ARBA00001942"/>
    </source>
</evidence>
<evidence type="ECO:0000259" key="7">
    <source>
        <dbReference type="Pfam" id="PF01568"/>
    </source>
</evidence>
<protein>
    <submittedName>
        <fullName evidence="9">Molybdopterin guanine dinucleotide-containing S/N-oxide reductase</fullName>
    </submittedName>
</protein>
<evidence type="ECO:0000256" key="4">
    <source>
        <dbReference type="ARBA" id="ARBA00022723"/>
    </source>
</evidence>
<comment type="caution">
    <text evidence="9">The sequence shown here is derived from an EMBL/GenBank/DDBJ whole genome shotgun (WGS) entry which is preliminary data.</text>
</comment>
<dbReference type="RefSeq" id="WP_217964051.1">
    <property type="nucleotide sequence ID" value="NZ_JAHTBN010000003.1"/>
</dbReference>
<comment type="cofactor">
    <cofactor evidence="1">
        <name>Mo-bis(molybdopterin guanine dinucleotide)</name>
        <dbReference type="ChEBI" id="CHEBI:60539"/>
    </cofactor>
</comment>
<reference evidence="10" key="1">
    <citation type="journal article" date="2019" name="Int. J. Syst. Evol. Microbiol.">
        <title>The Global Catalogue of Microorganisms (GCM) 10K type strain sequencing project: providing services to taxonomists for standard genome sequencing and annotation.</title>
        <authorList>
            <consortium name="The Broad Institute Genomics Platform"/>
            <consortium name="The Broad Institute Genome Sequencing Center for Infectious Disease"/>
            <person name="Wu L."/>
            <person name="Ma J."/>
        </authorList>
    </citation>
    <scope>NUCLEOTIDE SEQUENCE [LARGE SCALE GENOMIC DNA]</scope>
    <source>
        <strain evidence="10">LMG 24813</strain>
    </source>
</reference>
<dbReference type="InterPro" id="IPR006657">
    <property type="entry name" value="MoPterin_dinucl-bd_dom"/>
</dbReference>
<dbReference type="Pfam" id="PF01568">
    <property type="entry name" value="Molydop_binding"/>
    <property type="match status" value="1"/>
</dbReference>
<accession>A0ABV8NWW6</accession>
<dbReference type="PANTHER" id="PTHR43742">
    <property type="entry name" value="TRIMETHYLAMINE-N-OXIDE REDUCTASE"/>
    <property type="match status" value="1"/>
</dbReference>
<feature type="domain" description="Molybdopterin oxidoreductase" evidence="6">
    <location>
        <begin position="49"/>
        <end position="506"/>
    </location>
</feature>
<dbReference type="InterPro" id="IPR041460">
    <property type="entry name" value="Molybdopterin_N"/>
</dbReference>
<evidence type="ECO:0000259" key="6">
    <source>
        <dbReference type="Pfam" id="PF00384"/>
    </source>
</evidence>
<dbReference type="InterPro" id="IPR006655">
    <property type="entry name" value="Mopterin_OxRdtase_prok_CS"/>
</dbReference>
<evidence type="ECO:0000313" key="9">
    <source>
        <dbReference type="EMBL" id="MFC4200717.1"/>
    </source>
</evidence>
<gene>
    <name evidence="9" type="ORF">ACFOY1_07110</name>
</gene>
<dbReference type="PROSITE" id="PS00932">
    <property type="entry name" value="MOLYBDOPTERIN_PROK_3"/>
    <property type="match status" value="1"/>
</dbReference>
<keyword evidence="10" id="KW-1185">Reference proteome</keyword>
<dbReference type="CDD" id="cd02769">
    <property type="entry name" value="MopB_DMSOR-BSOR-TMAOR"/>
    <property type="match status" value="1"/>
</dbReference>
<proteinExistence type="inferred from homology"/>
<comment type="similarity">
    <text evidence="2">Belongs to the prokaryotic molybdopterin-containing oxidoreductase family.</text>
</comment>
<keyword evidence="4" id="KW-0479">Metal-binding</keyword>
<feature type="domain" description="Molybdopterin dinucleotide-binding" evidence="7">
    <location>
        <begin position="618"/>
        <end position="734"/>
    </location>
</feature>
<sequence>MKEGPHSAHWGTFFARFDGAAISVRPHPADPAPSPLLYNLTNAIRHNVRVPTPMVRRGWLEHGPGPDDRRGNDEYVPVSWDRAIGLVAREIGRVRDLHGPQAIFGGSYGWSSAGRFHHAQSQVHRFLNATLGGYVRSVNNYSAGAAMVIMPHVLGRLDDVARRNVTWDQIVGHTEVVLAFGGMAVRNTQIASGGISQHTEREAMRKAAERGCRFFCISPLRPDLPEEARATWLHPRPGTDTALMLAIMHVLVAEDLHDRAFLDRYCSGWDEFEDYLLGRRDGQPKNPAWASGITGIAAATIIDLAHLLHGKRSLVVVSHSLQRSEHGEQPVWMGVVLACVLGQLGLPGGGYNYALGTLAHYGKRDVAVPISALPQGSNKIDAFIPCARISDMLLNPGGEFDYNGRRYRYPHARLAYWAGGNPFHHHQDLRRLREAFRRLDTLIVHEIAWTATARHADIVLPCTMTLEREDIGGTSTDSLMIAMHRIAPPYAEARDDYDIFADIAEKLGGRAAFTEGRSSRQWLAHLYEPTRAALEKRGDFAPDFDTFWELGELRLPLGEDNGGMLRAFRADPASHPLPTPSGKVQITSPAIASFGYADCPGYPAWLESTDPPTRAYPLYLVANQPATRLHSQLDFGRTSIQSKRGNREVCRIHPADAQARGIADGDIVRLYSARGACLASARITDEVMAGVVQLPTGAWYDPDDAASDNPMCIHGNPNTVTRDIGTSSLAQGCSGQLTAIQVERYDGPLPEVRAHQPPRIATGDGA</sequence>
<dbReference type="EMBL" id="JBHSBV010000002">
    <property type="protein sequence ID" value="MFC4200717.1"/>
    <property type="molecule type" value="Genomic_DNA"/>
</dbReference>
<evidence type="ECO:0000256" key="2">
    <source>
        <dbReference type="ARBA" id="ARBA00010312"/>
    </source>
</evidence>
<evidence type="ECO:0000256" key="5">
    <source>
        <dbReference type="ARBA" id="ARBA00023002"/>
    </source>
</evidence>
<evidence type="ECO:0000313" key="10">
    <source>
        <dbReference type="Proteomes" id="UP001595848"/>
    </source>
</evidence>
<dbReference type="Pfam" id="PF00384">
    <property type="entry name" value="Molybdopterin"/>
    <property type="match status" value="1"/>
</dbReference>
<keyword evidence="3" id="KW-0500">Molybdenum</keyword>
<evidence type="ECO:0000259" key="8">
    <source>
        <dbReference type="Pfam" id="PF18364"/>
    </source>
</evidence>
<dbReference type="InterPro" id="IPR050612">
    <property type="entry name" value="Prok_Mopterin_Oxidored"/>
</dbReference>
<name>A0ABV8NWW6_9BURK</name>
<dbReference type="InterPro" id="IPR006656">
    <property type="entry name" value="Mopterin_OxRdtase"/>
</dbReference>
<dbReference type="InterPro" id="IPR041954">
    <property type="entry name" value="CT_DMSOR/BSOR/TMAOR"/>
</dbReference>
<dbReference type="Pfam" id="PF18364">
    <property type="entry name" value="Molybdopterin_N"/>
    <property type="match status" value="1"/>
</dbReference>
<feature type="domain" description="Molybdopterin oxidoreductase N-terminal" evidence="8">
    <location>
        <begin position="6"/>
        <end position="44"/>
    </location>
</feature>
<keyword evidence="5" id="KW-0560">Oxidoreductase</keyword>
<evidence type="ECO:0000256" key="3">
    <source>
        <dbReference type="ARBA" id="ARBA00022505"/>
    </source>
</evidence>
<dbReference type="PANTHER" id="PTHR43742:SF10">
    <property type="entry name" value="TRIMETHYLAMINE-N-OXIDE REDUCTASE 2"/>
    <property type="match status" value="1"/>
</dbReference>